<keyword evidence="5" id="KW-0547">Nucleotide-binding</keyword>
<gene>
    <name evidence="12" type="ORF">SAMN05216268_1108</name>
</gene>
<dbReference type="Proteomes" id="UP000184388">
    <property type="component" value="Unassembled WGS sequence"/>
</dbReference>
<dbReference type="SMART" id="SM00382">
    <property type="entry name" value="AAA"/>
    <property type="match status" value="1"/>
</dbReference>
<keyword evidence="7" id="KW-0408">Iron</keyword>
<keyword evidence="8" id="KW-0406">Ion transport</keyword>
<dbReference type="Pfam" id="PF00005">
    <property type="entry name" value="ABC_tran"/>
    <property type="match status" value="1"/>
</dbReference>
<evidence type="ECO:0000256" key="1">
    <source>
        <dbReference type="ARBA" id="ARBA00004202"/>
    </source>
</evidence>
<evidence type="ECO:0000256" key="10">
    <source>
        <dbReference type="SAM" id="MobiDB-lite"/>
    </source>
</evidence>
<dbReference type="InterPro" id="IPR017871">
    <property type="entry name" value="ABC_transporter-like_CS"/>
</dbReference>
<dbReference type="PANTHER" id="PTHR42771:SF2">
    <property type="entry name" value="IRON(3+)-HYDROXAMATE IMPORT ATP-BINDING PROTEIN FHUC"/>
    <property type="match status" value="1"/>
</dbReference>
<evidence type="ECO:0000313" key="12">
    <source>
        <dbReference type="EMBL" id="SHM31142.1"/>
    </source>
</evidence>
<dbReference type="CDD" id="cd03214">
    <property type="entry name" value="ABC_Iron-Siderophores_B12_Hemin"/>
    <property type="match status" value="1"/>
</dbReference>
<reference evidence="13" key="1">
    <citation type="submission" date="2016-11" db="EMBL/GenBank/DDBJ databases">
        <authorList>
            <person name="Jaros S."/>
            <person name="Januszkiewicz K."/>
            <person name="Wedrychowicz H."/>
        </authorList>
    </citation>
    <scope>NUCLEOTIDE SEQUENCE [LARGE SCALE GENOMIC DNA]</scope>
    <source>
        <strain evidence="13">CGMCC 4.3555</strain>
    </source>
</reference>
<evidence type="ECO:0000256" key="6">
    <source>
        <dbReference type="ARBA" id="ARBA00022840"/>
    </source>
</evidence>
<dbReference type="PROSITE" id="PS50893">
    <property type="entry name" value="ABC_TRANSPORTER_2"/>
    <property type="match status" value="1"/>
</dbReference>
<dbReference type="GO" id="GO:0006826">
    <property type="term" value="P:iron ion transport"/>
    <property type="evidence" value="ECO:0007669"/>
    <property type="project" value="UniProtKB-KW"/>
</dbReference>
<keyword evidence="3" id="KW-1003">Cell membrane</keyword>
<evidence type="ECO:0000259" key="11">
    <source>
        <dbReference type="PROSITE" id="PS50893"/>
    </source>
</evidence>
<keyword evidence="9" id="KW-0472">Membrane</keyword>
<dbReference type="GO" id="GO:0016887">
    <property type="term" value="F:ATP hydrolysis activity"/>
    <property type="evidence" value="ECO:0007669"/>
    <property type="project" value="InterPro"/>
</dbReference>
<evidence type="ECO:0000313" key="13">
    <source>
        <dbReference type="Proteomes" id="UP000184388"/>
    </source>
</evidence>
<dbReference type="InterPro" id="IPR003593">
    <property type="entry name" value="AAA+_ATPase"/>
</dbReference>
<dbReference type="PROSITE" id="PS00211">
    <property type="entry name" value="ABC_TRANSPORTER_1"/>
    <property type="match status" value="1"/>
</dbReference>
<sequence>MTGTGTPRPAAETGPAAPETTTEEPTAQETTALQTAARLTARDLTLSYEERTVVEGLDVDVPDGAVTVVVGPNACGKSTLLRALGRLLRPRHGTVLLDGTDLAKIPTRKIAQSLGLLPQTPVAPEAITVADLVARGRQPHQRWWQQWSTQDERAVSEAMARTDVAALADRAVDELSGGQRQRVWIAMALAQETDLLLLDEPTTYLDIAHQVEVLDLVRQLNHERGRTVVAVLHDLNQAARYADHLVAMKAGRIVAQGHPGQVVTADLVREVFGLDAVVVPDPVTGSPLVVPGRPWEREPGQ</sequence>
<dbReference type="InterPro" id="IPR027417">
    <property type="entry name" value="P-loop_NTPase"/>
</dbReference>
<comment type="caution">
    <text evidence="12">The sequence shown here is derived from an EMBL/GenBank/DDBJ whole genome shotgun (WGS) entry which is preliminary data.</text>
</comment>
<evidence type="ECO:0000256" key="7">
    <source>
        <dbReference type="ARBA" id="ARBA00023004"/>
    </source>
</evidence>
<protein>
    <submittedName>
        <fullName evidence="12">Iron complex transport system ATP-binding protein</fullName>
    </submittedName>
</protein>
<accession>A0A9X8MYG2</accession>
<dbReference type="Gene3D" id="3.40.50.300">
    <property type="entry name" value="P-loop containing nucleotide triphosphate hydrolases"/>
    <property type="match status" value="1"/>
</dbReference>
<proteinExistence type="predicted"/>
<keyword evidence="4" id="KW-0410">Iron transport</keyword>
<comment type="subcellular location">
    <subcellularLocation>
        <location evidence="1">Cell membrane</location>
        <topology evidence="1">Peripheral membrane protein</topology>
    </subcellularLocation>
</comment>
<dbReference type="EMBL" id="FRBK01000010">
    <property type="protein sequence ID" value="SHM31142.1"/>
    <property type="molecule type" value="Genomic_DNA"/>
</dbReference>
<dbReference type="SUPFAM" id="SSF52540">
    <property type="entry name" value="P-loop containing nucleoside triphosphate hydrolases"/>
    <property type="match status" value="1"/>
</dbReference>
<evidence type="ECO:0000256" key="8">
    <source>
        <dbReference type="ARBA" id="ARBA00023065"/>
    </source>
</evidence>
<evidence type="ECO:0000256" key="5">
    <source>
        <dbReference type="ARBA" id="ARBA00022741"/>
    </source>
</evidence>
<evidence type="ECO:0000256" key="4">
    <source>
        <dbReference type="ARBA" id="ARBA00022496"/>
    </source>
</evidence>
<dbReference type="GO" id="GO:0005886">
    <property type="term" value="C:plasma membrane"/>
    <property type="evidence" value="ECO:0007669"/>
    <property type="project" value="UniProtKB-SubCell"/>
</dbReference>
<dbReference type="FunFam" id="3.40.50.300:FF:000134">
    <property type="entry name" value="Iron-enterobactin ABC transporter ATP-binding protein"/>
    <property type="match status" value="1"/>
</dbReference>
<dbReference type="InterPro" id="IPR003439">
    <property type="entry name" value="ABC_transporter-like_ATP-bd"/>
</dbReference>
<dbReference type="GO" id="GO:0005524">
    <property type="term" value="F:ATP binding"/>
    <property type="evidence" value="ECO:0007669"/>
    <property type="project" value="UniProtKB-KW"/>
</dbReference>
<evidence type="ECO:0000256" key="3">
    <source>
        <dbReference type="ARBA" id="ARBA00022475"/>
    </source>
</evidence>
<evidence type="ECO:0000256" key="2">
    <source>
        <dbReference type="ARBA" id="ARBA00022448"/>
    </source>
</evidence>
<feature type="region of interest" description="Disordered" evidence="10">
    <location>
        <begin position="1"/>
        <end position="29"/>
    </location>
</feature>
<name>A0A9X8MYG2_9ACTN</name>
<dbReference type="InterPro" id="IPR051535">
    <property type="entry name" value="Siderophore_ABC-ATPase"/>
</dbReference>
<dbReference type="AlphaFoldDB" id="A0A9X8MYG2"/>
<feature type="domain" description="ABC transporter" evidence="11">
    <location>
        <begin position="39"/>
        <end position="275"/>
    </location>
</feature>
<evidence type="ECO:0000256" key="9">
    <source>
        <dbReference type="ARBA" id="ARBA00023136"/>
    </source>
</evidence>
<dbReference type="PANTHER" id="PTHR42771">
    <property type="entry name" value="IRON(3+)-HYDROXAMATE IMPORT ATP-BINDING PROTEIN FHUC"/>
    <property type="match status" value="1"/>
</dbReference>
<keyword evidence="6 12" id="KW-0067">ATP-binding</keyword>
<organism evidence="12 13">
    <name type="scientific">Streptomyces yunnanensis</name>
    <dbReference type="NCBI Taxonomy" id="156453"/>
    <lineage>
        <taxon>Bacteria</taxon>
        <taxon>Bacillati</taxon>
        <taxon>Actinomycetota</taxon>
        <taxon>Actinomycetes</taxon>
        <taxon>Kitasatosporales</taxon>
        <taxon>Streptomycetaceae</taxon>
        <taxon>Streptomyces</taxon>
    </lineage>
</organism>
<keyword evidence="2" id="KW-0813">Transport</keyword>